<dbReference type="PANTHER" id="PTHR23226:SF416">
    <property type="entry name" value="FI01424P"/>
    <property type="match status" value="1"/>
</dbReference>
<gene>
    <name evidence="11" type="ORF">g.16101</name>
</gene>
<dbReference type="Gene3D" id="3.30.160.60">
    <property type="entry name" value="Classic Zinc Finger"/>
    <property type="match status" value="4"/>
</dbReference>
<protein>
    <recommendedName>
        <fullName evidence="10">C2H2-type domain-containing protein</fullName>
    </recommendedName>
</protein>
<evidence type="ECO:0000256" key="5">
    <source>
        <dbReference type="ARBA" id="ARBA00022833"/>
    </source>
</evidence>
<evidence type="ECO:0000256" key="2">
    <source>
        <dbReference type="ARBA" id="ARBA00022723"/>
    </source>
</evidence>
<dbReference type="GO" id="GO:0000978">
    <property type="term" value="F:RNA polymerase II cis-regulatory region sequence-specific DNA binding"/>
    <property type="evidence" value="ECO:0007669"/>
    <property type="project" value="TreeGrafter"/>
</dbReference>
<evidence type="ECO:0000259" key="10">
    <source>
        <dbReference type="PROSITE" id="PS50157"/>
    </source>
</evidence>
<feature type="domain" description="C2H2-type" evidence="10">
    <location>
        <begin position="143"/>
        <end position="170"/>
    </location>
</feature>
<sequence>MFSGSTGLSSEQNLQILIIENKPCISRLTPAIDLDSEIDPLQFCKVENEINEDEQNYGCPDLEPYSFSPSISSRVSDTLIHKGLQTFECTLCGKYFKKRCHLMRHKLVHAGVKPYTCDVCAKSFSEKSDLVKHERIHMGLLPYKCTTCEKCFSQKCNLLRHKRVHSGENPFHCDYCGVGFTKKRYLGFHLRECACIKP</sequence>
<dbReference type="AlphaFoldDB" id="A0A1B6I072"/>
<dbReference type="Pfam" id="PF00096">
    <property type="entry name" value="zf-C2H2"/>
    <property type="match status" value="3"/>
</dbReference>
<proteinExistence type="predicted"/>
<reference evidence="11" key="1">
    <citation type="submission" date="2015-11" db="EMBL/GenBank/DDBJ databases">
        <title>De novo transcriptome assembly of four potential Pierce s Disease insect vectors from Arizona vineyards.</title>
        <authorList>
            <person name="Tassone E.E."/>
        </authorList>
    </citation>
    <scope>NUCLEOTIDE SEQUENCE</scope>
</reference>
<evidence type="ECO:0000256" key="8">
    <source>
        <dbReference type="ARBA" id="ARBA00023242"/>
    </source>
</evidence>
<dbReference type="PROSITE" id="PS50157">
    <property type="entry name" value="ZINC_FINGER_C2H2_2"/>
    <property type="match status" value="4"/>
</dbReference>
<comment type="subcellular location">
    <subcellularLocation>
        <location evidence="1">Nucleus</location>
    </subcellularLocation>
</comment>
<evidence type="ECO:0000256" key="4">
    <source>
        <dbReference type="ARBA" id="ARBA00022771"/>
    </source>
</evidence>
<feature type="domain" description="C2H2-type" evidence="10">
    <location>
        <begin position="87"/>
        <end position="114"/>
    </location>
</feature>
<keyword evidence="3" id="KW-0677">Repeat</keyword>
<accession>A0A1B6I072</accession>
<keyword evidence="7" id="KW-0804">Transcription</keyword>
<dbReference type="EMBL" id="GECU01027394">
    <property type="protein sequence ID" value="JAS80312.1"/>
    <property type="molecule type" value="Transcribed_RNA"/>
</dbReference>
<keyword evidence="8" id="KW-0539">Nucleus</keyword>
<dbReference type="InterPro" id="IPR036236">
    <property type="entry name" value="Znf_C2H2_sf"/>
</dbReference>
<dbReference type="FunFam" id="3.30.160.60:FF:000100">
    <property type="entry name" value="Zinc finger 45-like"/>
    <property type="match status" value="1"/>
</dbReference>
<keyword evidence="2" id="KW-0479">Metal-binding</keyword>
<evidence type="ECO:0000256" key="6">
    <source>
        <dbReference type="ARBA" id="ARBA00023015"/>
    </source>
</evidence>
<dbReference type="SUPFAM" id="SSF57667">
    <property type="entry name" value="beta-beta-alpha zinc fingers"/>
    <property type="match status" value="2"/>
</dbReference>
<dbReference type="FunFam" id="3.30.160.60:FF:000739">
    <property type="entry name" value="Zgc:171418 protein"/>
    <property type="match status" value="1"/>
</dbReference>
<dbReference type="InterPro" id="IPR013087">
    <property type="entry name" value="Znf_C2H2_type"/>
</dbReference>
<evidence type="ECO:0000256" key="3">
    <source>
        <dbReference type="ARBA" id="ARBA00022737"/>
    </source>
</evidence>
<dbReference type="PROSITE" id="PS00028">
    <property type="entry name" value="ZINC_FINGER_C2H2_1"/>
    <property type="match status" value="3"/>
</dbReference>
<feature type="domain" description="C2H2-type" evidence="10">
    <location>
        <begin position="115"/>
        <end position="142"/>
    </location>
</feature>
<dbReference type="PANTHER" id="PTHR23226">
    <property type="entry name" value="ZINC FINGER AND SCAN DOMAIN-CONTAINING"/>
    <property type="match status" value="1"/>
</dbReference>
<evidence type="ECO:0000256" key="9">
    <source>
        <dbReference type="PROSITE-ProRule" id="PRU00042"/>
    </source>
</evidence>
<dbReference type="GO" id="GO:0008270">
    <property type="term" value="F:zinc ion binding"/>
    <property type="evidence" value="ECO:0007669"/>
    <property type="project" value="UniProtKB-KW"/>
</dbReference>
<dbReference type="GO" id="GO:0045892">
    <property type="term" value="P:negative regulation of DNA-templated transcription"/>
    <property type="evidence" value="ECO:0007669"/>
    <property type="project" value="UniProtKB-ARBA"/>
</dbReference>
<dbReference type="FunFam" id="3.30.160.60:FF:000495">
    <property type="entry name" value="zinc finger protein 668"/>
    <property type="match status" value="1"/>
</dbReference>
<dbReference type="GO" id="GO:0000981">
    <property type="term" value="F:DNA-binding transcription factor activity, RNA polymerase II-specific"/>
    <property type="evidence" value="ECO:0007669"/>
    <property type="project" value="TreeGrafter"/>
</dbReference>
<dbReference type="GO" id="GO:0005634">
    <property type="term" value="C:nucleus"/>
    <property type="evidence" value="ECO:0007669"/>
    <property type="project" value="UniProtKB-SubCell"/>
</dbReference>
<keyword evidence="6" id="KW-0805">Transcription regulation</keyword>
<evidence type="ECO:0000256" key="7">
    <source>
        <dbReference type="ARBA" id="ARBA00023163"/>
    </source>
</evidence>
<evidence type="ECO:0000256" key="1">
    <source>
        <dbReference type="ARBA" id="ARBA00004123"/>
    </source>
</evidence>
<keyword evidence="5" id="KW-0862">Zinc</keyword>
<keyword evidence="4 9" id="KW-0863">Zinc-finger</keyword>
<evidence type="ECO:0000313" key="11">
    <source>
        <dbReference type="EMBL" id="JAS80312.1"/>
    </source>
</evidence>
<feature type="domain" description="C2H2-type" evidence="10">
    <location>
        <begin position="171"/>
        <end position="198"/>
    </location>
</feature>
<dbReference type="SMART" id="SM00355">
    <property type="entry name" value="ZnF_C2H2"/>
    <property type="match status" value="4"/>
</dbReference>
<organism evidence="11">
    <name type="scientific">Homalodisca liturata</name>
    <dbReference type="NCBI Taxonomy" id="320908"/>
    <lineage>
        <taxon>Eukaryota</taxon>
        <taxon>Metazoa</taxon>
        <taxon>Ecdysozoa</taxon>
        <taxon>Arthropoda</taxon>
        <taxon>Hexapoda</taxon>
        <taxon>Insecta</taxon>
        <taxon>Pterygota</taxon>
        <taxon>Neoptera</taxon>
        <taxon>Paraneoptera</taxon>
        <taxon>Hemiptera</taxon>
        <taxon>Auchenorrhyncha</taxon>
        <taxon>Membracoidea</taxon>
        <taxon>Cicadellidae</taxon>
        <taxon>Cicadellinae</taxon>
        <taxon>Proconiini</taxon>
        <taxon>Homalodisca</taxon>
    </lineage>
</organism>
<name>A0A1B6I072_9HEMI</name>